<protein>
    <recommendedName>
        <fullName evidence="19">Adhesin</fullName>
    </recommendedName>
</protein>
<evidence type="ECO:0000259" key="14">
    <source>
        <dbReference type="Pfam" id="PF05662"/>
    </source>
</evidence>
<dbReference type="Proteomes" id="UP000060630">
    <property type="component" value="Unassembled WGS sequence"/>
</dbReference>
<feature type="domain" description="Trimeric autotransporter adhesin YadA-like stalk" evidence="14">
    <location>
        <begin position="347"/>
        <end position="387"/>
    </location>
</feature>
<evidence type="ECO:0000313" key="16">
    <source>
        <dbReference type="EMBL" id="KWZ58453.1"/>
    </source>
</evidence>
<name>A0A106PUP0_9BURK</name>
<feature type="chain" id="PRO_5007126883" description="Adhesin" evidence="11">
    <location>
        <begin position="30"/>
        <end position="645"/>
    </location>
</feature>
<evidence type="ECO:0000256" key="10">
    <source>
        <dbReference type="ARBA" id="ARBA00023237"/>
    </source>
</evidence>
<comment type="subcellular location">
    <subcellularLocation>
        <location evidence="2">Cell outer membrane</location>
    </subcellularLocation>
    <subcellularLocation>
        <location evidence="1">Cell surface</location>
    </subcellularLocation>
</comment>
<feature type="domain" description="Trimeric autotransporter adhesin YadA-like stalk" evidence="14">
    <location>
        <begin position="289"/>
        <end position="321"/>
    </location>
</feature>
<evidence type="ECO:0000256" key="2">
    <source>
        <dbReference type="ARBA" id="ARBA00004442"/>
    </source>
</evidence>
<dbReference type="Gene3D" id="2.150.10.10">
    <property type="entry name" value="Serralysin-like metalloprotease, C-terminal"/>
    <property type="match status" value="5"/>
</dbReference>
<dbReference type="InterPro" id="IPR005594">
    <property type="entry name" value="YadA_C"/>
</dbReference>
<keyword evidence="7 11" id="KW-0732">Signal</keyword>
<dbReference type="Pfam" id="PF05658">
    <property type="entry name" value="YadA_head"/>
    <property type="match status" value="5"/>
</dbReference>
<evidence type="ECO:0000313" key="17">
    <source>
        <dbReference type="Proteomes" id="UP000060630"/>
    </source>
</evidence>
<feature type="domain" description="Trimeric autotransporter adhesin YadA-like head" evidence="13">
    <location>
        <begin position="39"/>
        <end position="62"/>
    </location>
</feature>
<evidence type="ECO:0000256" key="4">
    <source>
        <dbReference type="ARBA" id="ARBA00022448"/>
    </source>
</evidence>
<feature type="domain" description="Trimeric autotransporter adhesin YadA-like head" evidence="13">
    <location>
        <begin position="102"/>
        <end position="127"/>
    </location>
</feature>
<evidence type="ECO:0000259" key="13">
    <source>
        <dbReference type="Pfam" id="PF05658"/>
    </source>
</evidence>
<gene>
    <name evidence="16" type="ORF">WK57_18430</name>
    <name evidence="15" type="ORF">WL29_02075</name>
</gene>
<dbReference type="GO" id="GO:0009279">
    <property type="term" value="C:cell outer membrane"/>
    <property type="evidence" value="ECO:0007669"/>
    <property type="project" value="UniProtKB-SubCell"/>
</dbReference>
<dbReference type="InterPro" id="IPR045584">
    <property type="entry name" value="Pilin-like"/>
</dbReference>
<dbReference type="InterPro" id="IPR011049">
    <property type="entry name" value="Serralysin-like_metalloprot_C"/>
</dbReference>
<keyword evidence="8" id="KW-0653">Protein transport</keyword>
<dbReference type="EMBL" id="LNJU01000003">
    <property type="protein sequence ID" value="KWZ58453.1"/>
    <property type="molecule type" value="Genomic_DNA"/>
</dbReference>
<keyword evidence="6" id="KW-0812">Transmembrane</keyword>
<dbReference type="RefSeq" id="WP_060193294.1">
    <property type="nucleotide sequence ID" value="NZ_LNJU01000003.1"/>
</dbReference>
<dbReference type="AlphaFoldDB" id="A0A106PUP0"/>
<evidence type="ECO:0000256" key="1">
    <source>
        <dbReference type="ARBA" id="ARBA00004241"/>
    </source>
</evidence>
<comment type="similarity">
    <text evidence="3">Belongs to the autotransporter-2 (AT-2) (TC 1.B.40) family.</text>
</comment>
<evidence type="ECO:0000313" key="15">
    <source>
        <dbReference type="EMBL" id="KWA74662.1"/>
    </source>
</evidence>
<dbReference type="InterPro" id="IPR008640">
    <property type="entry name" value="Adhesin_Head_dom"/>
</dbReference>
<dbReference type="GO" id="GO:0009986">
    <property type="term" value="C:cell surface"/>
    <property type="evidence" value="ECO:0007669"/>
    <property type="project" value="UniProtKB-SubCell"/>
</dbReference>
<dbReference type="EMBL" id="LPHD01000180">
    <property type="protein sequence ID" value="KWA74662.1"/>
    <property type="molecule type" value="Genomic_DNA"/>
</dbReference>
<feature type="signal peptide" evidence="11">
    <location>
        <begin position="1"/>
        <end position="29"/>
    </location>
</feature>
<dbReference type="Proteomes" id="UP000070119">
    <property type="component" value="Unassembled WGS sequence"/>
</dbReference>
<evidence type="ECO:0000256" key="6">
    <source>
        <dbReference type="ARBA" id="ARBA00022692"/>
    </source>
</evidence>
<dbReference type="InterPro" id="IPR008635">
    <property type="entry name" value="Coiled_stalk_dom"/>
</dbReference>
<keyword evidence="4" id="KW-0813">Transport</keyword>
<proteinExistence type="inferred from homology"/>
<dbReference type="Pfam" id="PF03895">
    <property type="entry name" value="YadA_anchor"/>
    <property type="match status" value="1"/>
</dbReference>
<keyword evidence="9" id="KW-0472">Membrane</keyword>
<evidence type="ECO:0000256" key="3">
    <source>
        <dbReference type="ARBA" id="ARBA00005848"/>
    </source>
</evidence>
<evidence type="ECO:0000256" key="5">
    <source>
        <dbReference type="ARBA" id="ARBA00022452"/>
    </source>
</evidence>
<keyword evidence="5" id="KW-1134">Transmembrane beta strand</keyword>
<evidence type="ECO:0000313" key="18">
    <source>
        <dbReference type="Proteomes" id="UP000070119"/>
    </source>
</evidence>
<sequence>MNKICRPKRTGISSAIAAAIASGWTGPYAGTTNGDPNLGDGAIATGNGSRAVGDYSVAIGSGEQALGQNALAIGAGGTAADVNAIALGTAAVAQANAIAIGTGATAIALGASSSATALAAIALGQGAGAVNAEDVAIGAGSVTAAARAVLPVTVAGRTYDLACSTSASVVSLGTVGAERQLTNVAAGTIAAASTDAVNGSELYAAYQAIDATSTYATSLSTSTGQSVASLSTGVAANGSALTALSTSLAAGTLGLVQQAGGAPGAGTITIGATTGGSVVDVSGTAGARQIKGVAGGSDATDAVNVQQLQQLATTVGSIGANAVVYDDAAHARVKLGTPTASTPVALTNVADAALTAASSDAVTGRQLYATNQTVAGNAAAIGSLSTGVAATASALTTLSTSLAAGTIGLVQQAGGAPGVGTITELACHVGRIQASVPSQPVPSQQGNLKYVAVNSSGTAAAASGTEAVAVGGNAVASGTGSTAIGPGAHVSGTGSVAIGSNATASANNAVALGQGTLAERDNTVSFGNAATGLTRTLTNVSAGVAPTDAVNVQQLNDSLGSVRNQIEHDRRDANGGTASAVAIASLPQAPSPGTRVVAIGGGSYAGQSAMAVGLSTYAGRWIFKASGSTNTRGTVAAGVGAGYAW</sequence>
<reference evidence="16 18" key="2">
    <citation type="submission" date="2015-11" db="EMBL/GenBank/DDBJ databases">
        <authorList>
            <person name="Sahl J."/>
            <person name="Wagner D."/>
            <person name="Keim P."/>
        </authorList>
    </citation>
    <scope>NUCLEOTIDE SEQUENCE [LARGE SCALE GENOMIC DNA]</scope>
    <source>
        <strain evidence="16 18">MSMB1157</strain>
    </source>
</reference>
<evidence type="ECO:0000256" key="11">
    <source>
        <dbReference type="SAM" id="SignalP"/>
    </source>
</evidence>
<evidence type="ECO:0008006" key="19">
    <source>
        <dbReference type="Google" id="ProtNLM"/>
    </source>
</evidence>
<keyword evidence="10" id="KW-0998">Cell outer membrane</keyword>
<feature type="domain" description="Trimeric autotransporter adhesin YadA-like C-terminal membrane anchor" evidence="12">
    <location>
        <begin position="587"/>
        <end position="645"/>
    </location>
</feature>
<feature type="domain" description="Trimeric autotransporter adhesin YadA-like head" evidence="13">
    <location>
        <begin position="491"/>
        <end position="515"/>
    </location>
</feature>
<reference evidence="15 17" key="1">
    <citation type="submission" date="2015-11" db="EMBL/GenBank/DDBJ databases">
        <title>Expanding the genomic diversity of Burkholderia species for the development of highly accurate diagnostics.</title>
        <authorList>
            <person name="Sahl J."/>
            <person name="Keim P."/>
            <person name="Wagner D."/>
        </authorList>
    </citation>
    <scope>NUCLEOTIDE SEQUENCE [LARGE SCALE GENOMIC DNA]</scope>
    <source>
        <strain evidence="15 17">MSMB2087WGS</strain>
    </source>
</reference>
<dbReference type="Gene3D" id="3.30.1300.30">
    <property type="entry name" value="GSPII I/J protein-like"/>
    <property type="match status" value="1"/>
</dbReference>
<evidence type="ECO:0000256" key="9">
    <source>
        <dbReference type="ARBA" id="ARBA00023136"/>
    </source>
</evidence>
<evidence type="ECO:0000256" key="7">
    <source>
        <dbReference type="ARBA" id="ARBA00022729"/>
    </source>
</evidence>
<evidence type="ECO:0000259" key="12">
    <source>
        <dbReference type="Pfam" id="PF03895"/>
    </source>
</evidence>
<accession>A0A106PUP0</accession>
<organism evidence="15 17">
    <name type="scientific">Burkholderia ubonensis</name>
    <dbReference type="NCBI Taxonomy" id="101571"/>
    <lineage>
        <taxon>Bacteria</taxon>
        <taxon>Pseudomonadati</taxon>
        <taxon>Pseudomonadota</taxon>
        <taxon>Betaproteobacteria</taxon>
        <taxon>Burkholderiales</taxon>
        <taxon>Burkholderiaceae</taxon>
        <taxon>Burkholderia</taxon>
        <taxon>Burkholderia cepacia complex</taxon>
    </lineage>
</organism>
<dbReference type="GO" id="GO:0015031">
    <property type="term" value="P:protein transport"/>
    <property type="evidence" value="ECO:0007669"/>
    <property type="project" value="UniProtKB-KW"/>
</dbReference>
<dbReference type="Pfam" id="PF05662">
    <property type="entry name" value="YadA_stalk"/>
    <property type="match status" value="4"/>
</dbReference>
<feature type="domain" description="Trimeric autotransporter adhesin YadA-like head" evidence="13">
    <location>
        <begin position="462"/>
        <end position="488"/>
    </location>
</feature>
<comment type="caution">
    <text evidence="15">The sequence shown here is derived from an EMBL/GenBank/DDBJ whole genome shotgun (WGS) entry which is preliminary data.</text>
</comment>
<dbReference type="SUPFAM" id="SSF101967">
    <property type="entry name" value="Adhesin YadA, collagen-binding domain"/>
    <property type="match status" value="3"/>
</dbReference>
<feature type="domain" description="Trimeric autotransporter adhesin YadA-like head" evidence="13">
    <location>
        <begin position="65"/>
        <end position="90"/>
    </location>
</feature>
<dbReference type="SUPFAM" id="SSF54523">
    <property type="entry name" value="Pili subunits"/>
    <property type="match status" value="1"/>
</dbReference>
<feature type="domain" description="Trimeric autotransporter adhesin YadA-like stalk" evidence="14">
    <location>
        <begin position="180"/>
        <end position="222"/>
    </location>
</feature>
<feature type="domain" description="Trimeric autotransporter adhesin YadA-like stalk" evidence="14">
    <location>
        <begin position="537"/>
        <end position="567"/>
    </location>
</feature>
<evidence type="ECO:0000256" key="8">
    <source>
        <dbReference type="ARBA" id="ARBA00022927"/>
    </source>
</evidence>